<organism evidence="6 7">
    <name type="scientific">Cebus imitator</name>
    <name type="common">Panamanian white-faced capuchin</name>
    <name type="synonym">Cebus capucinus imitator</name>
    <dbReference type="NCBI Taxonomy" id="2715852"/>
    <lineage>
        <taxon>Eukaryota</taxon>
        <taxon>Metazoa</taxon>
        <taxon>Chordata</taxon>
        <taxon>Craniata</taxon>
        <taxon>Vertebrata</taxon>
        <taxon>Euteleostomi</taxon>
        <taxon>Mammalia</taxon>
        <taxon>Eutheria</taxon>
        <taxon>Euarchontoglires</taxon>
        <taxon>Primates</taxon>
        <taxon>Haplorrhini</taxon>
        <taxon>Platyrrhini</taxon>
        <taxon>Cebidae</taxon>
        <taxon>Cebinae</taxon>
        <taxon>Cebus</taxon>
    </lineage>
</organism>
<feature type="signal peptide" evidence="5">
    <location>
        <begin position="1"/>
        <end position="19"/>
    </location>
</feature>
<dbReference type="InterPro" id="IPR004031">
    <property type="entry name" value="PMP22/EMP/MP20/Claudin"/>
</dbReference>
<keyword evidence="3" id="KW-1133">Transmembrane helix</keyword>
<dbReference type="Gene3D" id="1.20.140.150">
    <property type="match status" value="1"/>
</dbReference>
<protein>
    <submittedName>
        <fullName evidence="6">Transmembrane protein 235</fullName>
    </submittedName>
</protein>
<keyword evidence="5" id="KW-0732">Signal</keyword>
<evidence type="ECO:0000256" key="5">
    <source>
        <dbReference type="SAM" id="SignalP"/>
    </source>
</evidence>
<evidence type="ECO:0000256" key="4">
    <source>
        <dbReference type="ARBA" id="ARBA00023136"/>
    </source>
</evidence>
<keyword evidence="4" id="KW-0472">Membrane</keyword>
<comment type="subcellular location">
    <subcellularLocation>
        <location evidence="1">Membrane</location>
        <topology evidence="1">Multi-pass membrane protein</topology>
    </subcellularLocation>
</comment>
<evidence type="ECO:0000256" key="1">
    <source>
        <dbReference type="ARBA" id="ARBA00004141"/>
    </source>
</evidence>
<gene>
    <name evidence="6" type="primary">TMEM235</name>
</gene>
<sequence length="151" mass="15478">GALLSFALLAVAVTSDCWSVLEVADAGNHSSGPGPPSPAALHRAVMVVLSLAQREPLPLFTCCCFLLGSAPTLAGVSIYIRYAYLAFTETARQHGPKHVQGVHVSFSWSLALAWGSCASEALSGALLVSAAENPTLWSSESPAGGGEVRGG</sequence>
<dbReference type="Proteomes" id="UP000233040">
    <property type="component" value="Unassembled WGS sequence"/>
</dbReference>
<evidence type="ECO:0000313" key="7">
    <source>
        <dbReference type="Proteomes" id="UP000233040"/>
    </source>
</evidence>
<dbReference type="InterPro" id="IPR039951">
    <property type="entry name" value="TMEM114/TMEM235"/>
</dbReference>
<dbReference type="AlphaFoldDB" id="A0A2K5SAY7"/>
<evidence type="ECO:0000256" key="2">
    <source>
        <dbReference type="ARBA" id="ARBA00022692"/>
    </source>
</evidence>
<dbReference type="Pfam" id="PF13903">
    <property type="entry name" value="Claudin_2"/>
    <property type="match status" value="1"/>
</dbReference>
<dbReference type="GO" id="GO:0016324">
    <property type="term" value="C:apical plasma membrane"/>
    <property type="evidence" value="ECO:0007669"/>
    <property type="project" value="TreeGrafter"/>
</dbReference>
<keyword evidence="7" id="KW-1185">Reference proteome</keyword>
<proteinExistence type="predicted"/>
<reference evidence="6" key="2">
    <citation type="submission" date="2025-09" db="UniProtKB">
        <authorList>
            <consortium name="Ensembl"/>
        </authorList>
    </citation>
    <scope>IDENTIFICATION</scope>
</reference>
<dbReference type="Ensembl" id="ENSCCAT00000055348.1">
    <property type="protein sequence ID" value="ENSCCAP00000037556.1"/>
    <property type="gene ID" value="ENSCCAG00000036632.1"/>
</dbReference>
<name>A0A2K5SAY7_CEBIM</name>
<feature type="chain" id="PRO_5014426894" evidence="5">
    <location>
        <begin position="20"/>
        <end position="151"/>
    </location>
</feature>
<keyword evidence="2" id="KW-0812">Transmembrane</keyword>
<accession>A0A2K5SAY7</accession>
<reference evidence="6" key="1">
    <citation type="submission" date="2025-08" db="UniProtKB">
        <authorList>
            <consortium name="Ensembl"/>
        </authorList>
    </citation>
    <scope>IDENTIFICATION</scope>
</reference>
<dbReference type="GeneTree" id="ENSGT00390000011615"/>
<evidence type="ECO:0000313" key="6">
    <source>
        <dbReference type="Ensembl" id="ENSCCAP00000037556.1"/>
    </source>
</evidence>
<dbReference type="PANTHER" id="PTHR20516:SF1">
    <property type="entry name" value="TRANSMEMBRANE PROTEIN 235"/>
    <property type="match status" value="1"/>
</dbReference>
<evidence type="ECO:0000256" key="3">
    <source>
        <dbReference type="ARBA" id="ARBA00022989"/>
    </source>
</evidence>
<dbReference type="PANTHER" id="PTHR20516">
    <property type="entry name" value="TRANSMEMBRANE PROTEIN 114/235 FAMILY MEMBER"/>
    <property type="match status" value="1"/>
</dbReference>